<organism evidence="1 2">
    <name type="scientific">Portunus trituberculatus</name>
    <name type="common">Swimming crab</name>
    <name type="synonym">Neptunus trituberculatus</name>
    <dbReference type="NCBI Taxonomy" id="210409"/>
    <lineage>
        <taxon>Eukaryota</taxon>
        <taxon>Metazoa</taxon>
        <taxon>Ecdysozoa</taxon>
        <taxon>Arthropoda</taxon>
        <taxon>Crustacea</taxon>
        <taxon>Multicrustacea</taxon>
        <taxon>Malacostraca</taxon>
        <taxon>Eumalacostraca</taxon>
        <taxon>Eucarida</taxon>
        <taxon>Decapoda</taxon>
        <taxon>Pleocyemata</taxon>
        <taxon>Brachyura</taxon>
        <taxon>Eubrachyura</taxon>
        <taxon>Portunoidea</taxon>
        <taxon>Portunidae</taxon>
        <taxon>Portuninae</taxon>
        <taxon>Portunus</taxon>
    </lineage>
</organism>
<dbReference type="EMBL" id="VSRR010037966">
    <property type="protein sequence ID" value="MPC73976.1"/>
    <property type="molecule type" value="Genomic_DNA"/>
</dbReference>
<dbReference type="Proteomes" id="UP000324222">
    <property type="component" value="Unassembled WGS sequence"/>
</dbReference>
<evidence type="ECO:0000313" key="2">
    <source>
        <dbReference type="Proteomes" id="UP000324222"/>
    </source>
</evidence>
<keyword evidence="2" id="KW-1185">Reference proteome</keyword>
<evidence type="ECO:0000313" key="1">
    <source>
        <dbReference type="EMBL" id="MPC73976.1"/>
    </source>
</evidence>
<sequence length="149" mass="17276">MDYIPNVFEKYLENSFPEVRQIPLPRWFVAYYRNGSGNFIHASWYLSKEIGTIPEGNIKKYGTVTVKAPARKLLDVVIALDSHSEGHCNAAAYCFHCRNAHQVRSRQCPRFHLEQDILQLANSQFISLGSARRWYWCDILCFIGRSLFS</sequence>
<accession>A0A5B7HW64</accession>
<protein>
    <submittedName>
        <fullName evidence="1">Uncharacterized protein</fullName>
    </submittedName>
</protein>
<comment type="caution">
    <text evidence="1">The sequence shown here is derived from an EMBL/GenBank/DDBJ whole genome shotgun (WGS) entry which is preliminary data.</text>
</comment>
<gene>
    <name evidence="1" type="ORF">E2C01_068320</name>
</gene>
<name>A0A5B7HW64_PORTR</name>
<dbReference type="AlphaFoldDB" id="A0A5B7HW64"/>
<reference evidence="1 2" key="1">
    <citation type="submission" date="2019-05" db="EMBL/GenBank/DDBJ databases">
        <title>Another draft genome of Portunus trituberculatus and its Hox gene families provides insights of decapod evolution.</title>
        <authorList>
            <person name="Jeong J.-H."/>
            <person name="Song I."/>
            <person name="Kim S."/>
            <person name="Choi T."/>
            <person name="Kim D."/>
            <person name="Ryu S."/>
            <person name="Kim W."/>
        </authorList>
    </citation>
    <scope>NUCLEOTIDE SEQUENCE [LARGE SCALE GENOMIC DNA]</scope>
    <source>
        <tissue evidence="1">Muscle</tissue>
    </source>
</reference>
<proteinExistence type="predicted"/>